<dbReference type="InterPro" id="IPR001584">
    <property type="entry name" value="Integrase_cat-core"/>
</dbReference>
<dbReference type="PANTHER" id="PTHR37984:SF5">
    <property type="entry name" value="PROTEIN NYNRIN-LIKE"/>
    <property type="match status" value="1"/>
</dbReference>
<dbReference type="Pfam" id="PF00665">
    <property type="entry name" value="rve"/>
    <property type="match status" value="1"/>
</dbReference>
<evidence type="ECO:0000313" key="10">
    <source>
        <dbReference type="Proteomes" id="UP000765509"/>
    </source>
</evidence>
<dbReference type="Pfam" id="PF17921">
    <property type="entry name" value="Integrase_H2C2"/>
    <property type="match status" value="1"/>
</dbReference>
<keyword evidence="3" id="KW-0540">Nuclease</keyword>
<keyword evidence="10" id="KW-1185">Reference proteome</keyword>
<accession>A0A9Q3I751</accession>
<evidence type="ECO:0000259" key="8">
    <source>
        <dbReference type="PROSITE" id="PS50994"/>
    </source>
</evidence>
<comment type="caution">
    <text evidence="9">The sequence shown here is derived from an EMBL/GenBank/DDBJ whole genome shotgun (WGS) entry which is preliminary data.</text>
</comment>
<dbReference type="GO" id="GO:0016787">
    <property type="term" value="F:hydrolase activity"/>
    <property type="evidence" value="ECO:0007669"/>
    <property type="project" value="UniProtKB-KW"/>
</dbReference>
<keyword evidence="6" id="KW-0694">RNA-binding</keyword>
<dbReference type="Gene3D" id="3.30.420.10">
    <property type="entry name" value="Ribonuclease H-like superfamily/Ribonuclease H"/>
    <property type="match status" value="1"/>
</dbReference>
<gene>
    <name evidence="9" type="ORF">O181_068009</name>
</gene>
<dbReference type="InterPro" id="IPR036397">
    <property type="entry name" value="RNaseH_sf"/>
</dbReference>
<dbReference type="GO" id="GO:0005634">
    <property type="term" value="C:nucleus"/>
    <property type="evidence" value="ECO:0007669"/>
    <property type="project" value="UniProtKB-ARBA"/>
</dbReference>
<sequence>MPDFEWPFKFYIDPSGDGLGAALHQVQIINDKPVEAPLCFISRQIKPTEATYGESQMECLCLVWALEKLKYFLEGCVFEVITDCTAVKSLLNMKTPNRHMLRWQIAIQKYRGNMTIVHKDGNIHKNADGLSRWPLPNNIDNPAYVPEEASPQIPIEGISVTDLNTTLFEEVRHRYTQNKNCSILCQLLNKDLQENSLIHALDEVWKKSYDEGRFHLLDGIIYHMTKHTCVMTVVDRSLINLVLKEFHDSPFSGNLSEERPRKKVKSCIWWPRWQKDVVEYCKTSDICQIGNKCTGNRVGNMIKIQEPSRPWGIVHMDWVSGLPPGGDRSYNACLVILDRFSKTPIFLPCHKDNTAMDTTILIWNRVVSWTGIVTNIISDRDPKFTPALWTNIHQLFGTKLSFSTAYNPQTDGLAGRMIQTLEDIVRIFCAYGLEFKYCDGFTHDWCTLFPALELAYKTSIHASTNQTPAILEKEWNPRLPQDSLRKNLIEIHPTAASFKGMLDKARHHVVGCMEDFFAYAKDKWDKSYATPYFKVGDLVPVSTTNFNNIKGCK</sequence>
<keyword evidence="4" id="KW-0255">Endonuclease</keyword>
<dbReference type="GO" id="GO:0015074">
    <property type="term" value="P:DNA integration"/>
    <property type="evidence" value="ECO:0007669"/>
    <property type="project" value="InterPro"/>
</dbReference>
<evidence type="ECO:0000256" key="3">
    <source>
        <dbReference type="ARBA" id="ARBA00022722"/>
    </source>
</evidence>
<evidence type="ECO:0000256" key="5">
    <source>
        <dbReference type="ARBA" id="ARBA00022801"/>
    </source>
</evidence>
<dbReference type="InterPro" id="IPR041588">
    <property type="entry name" value="Integrase_H2C2"/>
</dbReference>
<keyword evidence="7" id="KW-0695">RNA-directed DNA polymerase</keyword>
<dbReference type="CDD" id="cd09274">
    <property type="entry name" value="RNase_HI_RT_Ty3"/>
    <property type="match status" value="1"/>
</dbReference>
<evidence type="ECO:0000313" key="9">
    <source>
        <dbReference type="EMBL" id="MBW0528294.1"/>
    </source>
</evidence>
<reference evidence="9" key="1">
    <citation type="submission" date="2021-03" db="EMBL/GenBank/DDBJ databases">
        <title>Draft genome sequence of rust myrtle Austropuccinia psidii MF-1, a brazilian biotype.</title>
        <authorList>
            <person name="Quecine M.C."/>
            <person name="Pachon D.M.R."/>
            <person name="Bonatelli M.L."/>
            <person name="Correr F.H."/>
            <person name="Franceschini L.M."/>
            <person name="Leite T.F."/>
            <person name="Margarido G.R.A."/>
            <person name="Almeida C.A."/>
            <person name="Ferrarezi J.A."/>
            <person name="Labate C.A."/>
        </authorList>
    </citation>
    <scope>NUCLEOTIDE SEQUENCE</scope>
    <source>
        <strain evidence="9">MF-1</strain>
    </source>
</reference>
<dbReference type="Proteomes" id="UP000765509">
    <property type="component" value="Unassembled WGS sequence"/>
</dbReference>
<evidence type="ECO:0000256" key="6">
    <source>
        <dbReference type="ARBA" id="ARBA00022884"/>
    </source>
</evidence>
<dbReference type="InterPro" id="IPR041373">
    <property type="entry name" value="RT_RNaseH"/>
</dbReference>
<dbReference type="SUPFAM" id="SSF56672">
    <property type="entry name" value="DNA/RNA polymerases"/>
    <property type="match status" value="1"/>
</dbReference>
<dbReference type="InterPro" id="IPR043502">
    <property type="entry name" value="DNA/RNA_pol_sf"/>
</dbReference>
<protein>
    <recommendedName>
        <fullName evidence="8">Integrase catalytic domain-containing protein</fullName>
    </recommendedName>
</protein>
<proteinExistence type="predicted"/>
<evidence type="ECO:0000256" key="2">
    <source>
        <dbReference type="ARBA" id="ARBA00022695"/>
    </source>
</evidence>
<feature type="domain" description="Integrase catalytic" evidence="8">
    <location>
        <begin position="306"/>
        <end position="476"/>
    </location>
</feature>
<dbReference type="PROSITE" id="PS50994">
    <property type="entry name" value="INTEGRASE"/>
    <property type="match status" value="1"/>
</dbReference>
<dbReference type="InterPro" id="IPR050951">
    <property type="entry name" value="Retrovirus_Pol_polyprotein"/>
</dbReference>
<evidence type="ECO:0000256" key="7">
    <source>
        <dbReference type="ARBA" id="ARBA00022918"/>
    </source>
</evidence>
<organism evidence="9 10">
    <name type="scientific">Austropuccinia psidii MF-1</name>
    <dbReference type="NCBI Taxonomy" id="1389203"/>
    <lineage>
        <taxon>Eukaryota</taxon>
        <taxon>Fungi</taxon>
        <taxon>Dikarya</taxon>
        <taxon>Basidiomycota</taxon>
        <taxon>Pucciniomycotina</taxon>
        <taxon>Pucciniomycetes</taxon>
        <taxon>Pucciniales</taxon>
        <taxon>Sphaerophragmiaceae</taxon>
        <taxon>Austropuccinia</taxon>
    </lineage>
</organism>
<dbReference type="Pfam" id="PF17917">
    <property type="entry name" value="RT_RNaseH"/>
    <property type="match status" value="1"/>
</dbReference>
<dbReference type="GO" id="GO:0003964">
    <property type="term" value="F:RNA-directed DNA polymerase activity"/>
    <property type="evidence" value="ECO:0007669"/>
    <property type="project" value="UniProtKB-KW"/>
</dbReference>
<keyword evidence="1" id="KW-0808">Transferase</keyword>
<dbReference type="Gene3D" id="1.10.340.70">
    <property type="match status" value="1"/>
</dbReference>
<evidence type="ECO:0000256" key="1">
    <source>
        <dbReference type="ARBA" id="ARBA00022679"/>
    </source>
</evidence>
<dbReference type="PANTHER" id="PTHR37984">
    <property type="entry name" value="PROTEIN CBG26694"/>
    <property type="match status" value="1"/>
</dbReference>
<keyword evidence="2" id="KW-0548">Nucleotidyltransferase</keyword>
<dbReference type="InterPro" id="IPR012337">
    <property type="entry name" value="RNaseH-like_sf"/>
</dbReference>
<dbReference type="OrthoDB" id="3227343at2759"/>
<keyword evidence="5" id="KW-0378">Hydrolase</keyword>
<dbReference type="GO" id="GO:0004519">
    <property type="term" value="F:endonuclease activity"/>
    <property type="evidence" value="ECO:0007669"/>
    <property type="project" value="UniProtKB-KW"/>
</dbReference>
<dbReference type="EMBL" id="AVOT02034239">
    <property type="protein sequence ID" value="MBW0528294.1"/>
    <property type="molecule type" value="Genomic_DNA"/>
</dbReference>
<evidence type="ECO:0000256" key="4">
    <source>
        <dbReference type="ARBA" id="ARBA00022759"/>
    </source>
</evidence>
<dbReference type="AlphaFoldDB" id="A0A9Q3I751"/>
<name>A0A9Q3I751_9BASI</name>
<dbReference type="GO" id="GO:0003723">
    <property type="term" value="F:RNA binding"/>
    <property type="evidence" value="ECO:0007669"/>
    <property type="project" value="UniProtKB-KW"/>
</dbReference>
<dbReference type="SUPFAM" id="SSF53098">
    <property type="entry name" value="Ribonuclease H-like"/>
    <property type="match status" value="1"/>
</dbReference>